<dbReference type="Pfam" id="PF02636">
    <property type="entry name" value="Methyltransf_28"/>
    <property type="match status" value="1"/>
</dbReference>
<dbReference type="AlphaFoldDB" id="A0AB33GU78"/>
<keyword evidence="1 3" id="KW-0489">Methyltransferase</keyword>
<reference evidence="3 4" key="1">
    <citation type="submission" date="2018-08" db="EMBL/GenBank/DDBJ databases">
        <title>Complete genome of the Arcobacter molluscorum type strain LMG 25693.</title>
        <authorList>
            <person name="Miller W.G."/>
            <person name="Yee E."/>
            <person name="Bono J.L."/>
        </authorList>
    </citation>
    <scope>NUCLEOTIDE SEQUENCE [LARGE SCALE GENOMIC DNA]</scope>
    <source>
        <strain evidence="3 4">CECT 7696</strain>
    </source>
</reference>
<dbReference type="GO" id="GO:0032259">
    <property type="term" value="P:methylation"/>
    <property type="evidence" value="ECO:0007669"/>
    <property type="project" value="UniProtKB-KW"/>
</dbReference>
<keyword evidence="2" id="KW-0808">Transferase</keyword>
<dbReference type="PANTHER" id="PTHR12049:SF7">
    <property type="entry name" value="PROTEIN ARGININE METHYLTRANSFERASE NDUFAF7, MITOCHONDRIAL"/>
    <property type="match status" value="1"/>
</dbReference>
<dbReference type="GO" id="GO:0035243">
    <property type="term" value="F:protein-arginine omega-N symmetric methyltransferase activity"/>
    <property type="evidence" value="ECO:0007669"/>
    <property type="project" value="TreeGrafter"/>
</dbReference>
<dbReference type="KEGG" id="amol:AMOL_2437"/>
<dbReference type="RefSeq" id="WP_228149994.1">
    <property type="nucleotide sequence ID" value="NZ_CP032098.1"/>
</dbReference>
<evidence type="ECO:0000256" key="1">
    <source>
        <dbReference type="ARBA" id="ARBA00022603"/>
    </source>
</evidence>
<dbReference type="InterPro" id="IPR003788">
    <property type="entry name" value="NDUFAF7"/>
</dbReference>
<dbReference type="PANTHER" id="PTHR12049">
    <property type="entry name" value="PROTEIN ARGININE METHYLTRANSFERASE NDUFAF7, MITOCHONDRIAL"/>
    <property type="match status" value="1"/>
</dbReference>
<dbReference type="Gene3D" id="3.40.50.12710">
    <property type="match status" value="1"/>
</dbReference>
<proteinExistence type="predicted"/>
<sequence length="336" mass="39515">MNKKTTFSKYMNSWLYSNDGYYANYKQIGKQGDFFTSVSISKFFGGAIANKIIKLIEKKKLPKNCSIIEIGAHHGYLLADVIQFIYTLNPHLLKTLNFTIIEKFDSLKEQQERYLKESFADAINLTHYKDISEIKCSSAFIFANEIFDAFACELVYKKNDKLLQAFVKDNTILFEETKDLNIIKHCKKYNITKGEICLDYKNFINNLTSSINNFYFLTFDYGDKYPRNDFSCRIYKEHETIPIFDENINLEKLYKNSDITYDVHFNYLKDLFEQNNCEVEFNTQANALIEFGIIELLNILRKNSDENTYFKETQKIKMLLEPTGMGDRFKILLIKK</sequence>
<evidence type="ECO:0000313" key="3">
    <source>
        <dbReference type="EMBL" id="AXX93379.1"/>
    </source>
</evidence>
<protein>
    <submittedName>
        <fullName evidence="3">SAM-dependent methyltransferase, MidA family</fullName>
    </submittedName>
</protein>
<evidence type="ECO:0000313" key="4">
    <source>
        <dbReference type="Proteomes" id="UP000262712"/>
    </source>
</evidence>
<organism evidence="3 4">
    <name type="scientific">Malaciobacter molluscorum LMG 25693</name>
    <dbReference type="NCBI Taxonomy" id="870501"/>
    <lineage>
        <taxon>Bacteria</taxon>
        <taxon>Pseudomonadati</taxon>
        <taxon>Campylobacterota</taxon>
        <taxon>Epsilonproteobacteria</taxon>
        <taxon>Campylobacterales</taxon>
        <taxon>Arcobacteraceae</taxon>
        <taxon>Malaciobacter</taxon>
    </lineage>
</organism>
<evidence type="ECO:0000256" key="2">
    <source>
        <dbReference type="ARBA" id="ARBA00022679"/>
    </source>
</evidence>
<name>A0AB33GU78_9BACT</name>
<dbReference type="InterPro" id="IPR029063">
    <property type="entry name" value="SAM-dependent_MTases_sf"/>
</dbReference>
<dbReference type="Proteomes" id="UP000262712">
    <property type="component" value="Chromosome"/>
</dbReference>
<dbReference type="EMBL" id="CP032098">
    <property type="protein sequence ID" value="AXX93379.1"/>
    <property type="molecule type" value="Genomic_DNA"/>
</dbReference>
<accession>A0AB33GU78</accession>
<dbReference type="InterPro" id="IPR038375">
    <property type="entry name" value="NDUFAF7_sf"/>
</dbReference>
<dbReference type="SUPFAM" id="SSF53335">
    <property type="entry name" value="S-adenosyl-L-methionine-dependent methyltransferases"/>
    <property type="match status" value="1"/>
</dbReference>
<gene>
    <name evidence="3" type="ORF">AMOL_2437</name>
</gene>